<accession>A0ACB9LP34</accession>
<reference evidence="2" key="1">
    <citation type="journal article" date="2023" name="Front. Plant Sci.">
        <title>Chromosomal-level genome assembly of Melastoma candidum provides insights into trichome evolution.</title>
        <authorList>
            <person name="Zhong Y."/>
            <person name="Wu W."/>
            <person name="Sun C."/>
            <person name="Zou P."/>
            <person name="Liu Y."/>
            <person name="Dai S."/>
            <person name="Zhou R."/>
        </authorList>
    </citation>
    <scope>NUCLEOTIDE SEQUENCE [LARGE SCALE GENOMIC DNA]</scope>
</reference>
<dbReference type="EMBL" id="CM042890">
    <property type="protein sequence ID" value="KAI4312702.1"/>
    <property type="molecule type" value="Genomic_DNA"/>
</dbReference>
<dbReference type="Proteomes" id="UP001057402">
    <property type="component" value="Chromosome 11"/>
</dbReference>
<gene>
    <name evidence="1" type="ORF">MLD38_037502</name>
</gene>
<name>A0ACB9LP34_9MYRT</name>
<evidence type="ECO:0000313" key="1">
    <source>
        <dbReference type="EMBL" id="KAI4312702.1"/>
    </source>
</evidence>
<protein>
    <submittedName>
        <fullName evidence="1">Uncharacterized protein</fullName>
    </submittedName>
</protein>
<evidence type="ECO:0000313" key="2">
    <source>
        <dbReference type="Proteomes" id="UP001057402"/>
    </source>
</evidence>
<proteinExistence type="predicted"/>
<keyword evidence="2" id="KW-1185">Reference proteome</keyword>
<sequence>MKASVRALTATASSLLAASLATLAAASVVSNEGNSSYLRSKIFASGSSEKDKFTPRFDGLRFIETLVTAHRKTVDLFPPVMGDAVDAIGGIAWRCPWLGCPADYMMKKRFACAVLAVPHSYVFKPLCSELLML</sequence>
<comment type="caution">
    <text evidence="1">The sequence shown here is derived from an EMBL/GenBank/DDBJ whole genome shotgun (WGS) entry which is preliminary data.</text>
</comment>
<organism evidence="1 2">
    <name type="scientific">Melastoma candidum</name>
    <dbReference type="NCBI Taxonomy" id="119954"/>
    <lineage>
        <taxon>Eukaryota</taxon>
        <taxon>Viridiplantae</taxon>
        <taxon>Streptophyta</taxon>
        <taxon>Embryophyta</taxon>
        <taxon>Tracheophyta</taxon>
        <taxon>Spermatophyta</taxon>
        <taxon>Magnoliopsida</taxon>
        <taxon>eudicotyledons</taxon>
        <taxon>Gunneridae</taxon>
        <taxon>Pentapetalae</taxon>
        <taxon>rosids</taxon>
        <taxon>malvids</taxon>
        <taxon>Myrtales</taxon>
        <taxon>Melastomataceae</taxon>
        <taxon>Melastomatoideae</taxon>
        <taxon>Melastomateae</taxon>
        <taxon>Melastoma</taxon>
    </lineage>
</organism>